<feature type="domain" description="Glycosyltransferase 2-like" evidence="1">
    <location>
        <begin position="24"/>
        <end position="154"/>
    </location>
</feature>
<dbReference type="Proteomes" id="UP000235025">
    <property type="component" value="Unassembled WGS sequence"/>
</dbReference>
<accession>A0A2N6KC15</accession>
<dbReference type="InterPro" id="IPR001173">
    <property type="entry name" value="Glyco_trans_2-like"/>
</dbReference>
<reference evidence="2 3" key="1">
    <citation type="submission" date="2017-07" db="EMBL/GenBank/DDBJ databases">
        <title>Genomes of Fischerella (Mastigocladus) sp. strains.</title>
        <authorList>
            <person name="Miller S.R."/>
        </authorList>
    </citation>
    <scope>NUCLEOTIDE SEQUENCE [LARGE SCALE GENOMIC DNA]</scope>
    <source>
        <strain evidence="2 3">CCMEE 5268</strain>
    </source>
</reference>
<comment type="caution">
    <text evidence="2">The sequence shown here is derived from an EMBL/GenBank/DDBJ whole genome shotgun (WGS) entry which is preliminary data.</text>
</comment>
<protein>
    <submittedName>
        <fullName evidence="2">Glycosyl transferase family 2</fullName>
    </submittedName>
</protein>
<dbReference type="GO" id="GO:0016758">
    <property type="term" value="F:hexosyltransferase activity"/>
    <property type="evidence" value="ECO:0007669"/>
    <property type="project" value="UniProtKB-ARBA"/>
</dbReference>
<keyword evidence="2" id="KW-0808">Transferase</keyword>
<sequence length="372" mass="42604">MLELQTEKLQPIKLPQLPDNPLVSVLIANYNYEKYISQTLESVLRQTYQNFEIIVCDDGSTDNSCDVIANYVRKDSRIKLISKQNGGVASALNAAYQKSQGEIICLLDADDIWMDRKLEKVVNEFKTNLQAGFVIHNVVQIDSEGKLIKPHPMYKNLASGWMGVHALENGGFINNIPQASALSLRREIADYIFPLNEEFRRNADSLIFRCAPYITVIGSVPDVLNQFRLHGSNTTSVAIVSADFIEKSQTTIARVHQEQKQFLLKVYGTEIAERLKDWRCSLIVCQNLYLLARLKGASKLETRKTHQQLINHPEFYQLFGRNTPHTWLLKWGEFLPDAIFKMLFDQIYGSGSLRRFVGRFRRKKLFVSRVAE</sequence>
<dbReference type="SUPFAM" id="SSF53448">
    <property type="entry name" value="Nucleotide-diphospho-sugar transferases"/>
    <property type="match status" value="1"/>
</dbReference>
<organism evidence="2 3">
    <name type="scientific">Fischerella thermalis CCMEE 5268</name>
    <dbReference type="NCBI Taxonomy" id="2019662"/>
    <lineage>
        <taxon>Bacteria</taxon>
        <taxon>Bacillati</taxon>
        <taxon>Cyanobacteriota</taxon>
        <taxon>Cyanophyceae</taxon>
        <taxon>Nostocales</taxon>
        <taxon>Hapalosiphonaceae</taxon>
        <taxon>Fischerella</taxon>
    </lineage>
</organism>
<dbReference type="InterPro" id="IPR029044">
    <property type="entry name" value="Nucleotide-diphossugar_trans"/>
</dbReference>
<dbReference type="EMBL" id="NMQA01000261">
    <property type="protein sequence ID" value="PLZ96123.1"/>
    <property type="molecule type" value="Genomic_DNA"/>
</dbReference>
<evidence type="ECO:0000313" key="3">
    <source>
        <dbReference type="Proteomes" id="UP000235025"/>
    </source>
</evidence>
<dbReference type="RefSeq" id="WP_009456439.1">
    <property type="nucleotide sequence ID" value="NZ_NMQA01000261.1"/>
</dbReference>
<dbReference type="PANTHER" id="PTHR22916:SF3">
    <property type="entry name" value="UDP-GLCNAC:BETAGAL BETA-1,3-N-ACETYLGLUCOSAMINYLTRANSFERASE-LIKE PROTEIN 1"/>
    <property type="match status" value="1"/>
</dbReference>
<name>A0A2N6KC15_9CYAN</name>
<evidence type="ECO:0000259" key="1">
    <source>
        <dbReference type="Pfam" id="PF00535"/>
    </source>
</evidence>
<proteinExistence type="predicted"/>
<dbReference type="Gene3D" id="3.90.550.10">
    <property type="entry name" value="Spore Coat Polysaccharide Biosynthesis Protein SpsA, Chain A"/>
    <property type="match status" value="1"/>
</dbReference>
<evidence type="ECO:0000313" key="2">
    <source>
        <dbReference type="EMBL" id="PLZ96123.1"/>
    </source>
</evidence>
<gene>
    <name evidence="2" type="ORF">CEN50_19680</name>
</gene>
<dbReference type="Pfam" id="PF00535">
    <property type="entry name" value="Glycos_transf_2"/>
    <property type="match status" value="1"/>
</dbReference>
<dbReference type="PANTHER" id="PTHR22916">
    <property type="entry name" value="GLYCOSYLTRANSFERASE"/>
    <property type="match status" value="1"/>
</dbReference>
<dbReference type="AlphaFoldDB" id="A0A2N6KC15"/>
<dbReference type="GeneID" id="35795586"/>